<feature type="coiled-coil region" evidence="1">
    <location>
        <begin position="493"/>
        <end position="520"/>
    </location>
</feature>
<evidence type="ECO:0000256" key="1">
    <source>
        <dbReference type="SAM" id="Coils"/>
    </source>
</evidence>
<proteinExistence type="predicted"/>
<keyword evidence="1" id="KW-0175">Coiled coil</keyword>
<dbReference type="AlphaFoldDB" id="A0A2H0V3X7"/>
<evidence type="ECO:0000313" key="4">
    <source>
        <dbReference type="Proteomes" id="UP000229901"/>
    </source>
</evidence>
<evidence type="ECO:0000256" key="2">
    <source>
        <dbReference type="SAM" id="MobiDB-lite"/>
    </source>
</evidence>
<dbReference type="Proteomes" id="UP000229901">
    <property type="component" value="Unassembled WGS sequence"/>
</dbReference>
<evidence type="ECO:0000313" key="3">
    <source>
        <dbReference type="EMBL" id="PIR93781.1"/>
    </source>
</evidence>
<dbReference type="EMBL" id="PFAP01000036">
    <property type="protein sequence ID" value="PIR93781.1"/>
    <property type="molecule type" value="Genomic_DNA"/>
</dbReference>
<reference evidence="4" key="1">
    <citation type="submission" date="2017-09" db="EMBL/GenBank/DDBJ databases">
        <title>Depth-based differentiation of microbial function through sediment-hosted aquifers and enrichment of novel symbionts in the deep terrestrial subsurface.</title>
        <authorList>
            <person name="Probst A.J."/>
            <person name="Ladd B."/>
            <person name="Jarett J.K."/>
            <person name="Geller-Mcgrath D.E."/>
            <person name="Sieber C.M.K."/>
            <person name="Emerson J.B."/>
            <person name="Anantharaman K."/>
            <person name="Thomas B.C."/>
            <person name="Malmstrom R."/>
            <person name="Stieglmeier M."/>
            <person name="Klingl A."/>
            <person name="Woyke T."/>
            <person name="Ryan C.M."/>
            <person name="Banfield J.F."/>
        </authorList>
    </citation>
    <scope>NUCLEOTIDE SEQUENCE [LARGE SCALE GENOMIC DNA]</scope>
</reference>
<feature type="region of interest" description="Disordered" evidence="2">
    <location>
        <begin position="1"/>
        <end position="21"/>
    </location>
</feature>
<accession>A0A2H0V3X7</accession>
<gene>
    <name evidence="3" type="ORF">COT97_04825</name>
</gene>
<feature type="compositionally biased region" description="Polar residues" evidence="2">
    <location>
        <begin position="1"/>
        <end position="11"/>
    </location>
</feature>
<protein>
    <submittedName>
        <fullName evidence="3">Uncharacterized protein</fullName>
    </submittedName>
</protein>
<comment type="caution">
    <text evidence="3">The sequence shown here is derived from an EMBL/GenBank/DDBJ whole genome shotgun (WGS) entry which is preliminary data.</text>
</comment>
<sequence>MALAEQFSQSHQTKREKPKMEVVPRRINANEDPQLQKYFEQVFQKLTGETTRNIEEYIDSVEKGSRGKKGLARFISALPLMVRRQIDDDGMMDLMKNPKNKGQRDEILGYLKLHKNDLVDSLRKRAADKRTALNSRLMEEAKNMLKGETEVKETGHKVESKKEVGRQAESEKFRADLLAAREVVVRMKEEAERKAAARKAIEGEEDELIQQVGKSADEVARKRSARKGIQELIDQEDKDAKKRESVAELSAIMTKLKQRIASLETRDKKRRVEIEKKISKAKSFSGLYKIIAKEFKPSKKTVIENGKKVEMTEIDVAGEKYDLGMIKQTLLDSFANKKNEFSPTSPLITIILPPAFGIQEKVVELLRDQQFKGISRTEMEDIRYRTEGMGESFDKAYEKRGELATDKTKFDVEMAGIDDAVEGDLAVQRQEMQRREQKKRDMPKLDDRAMASRKDVVAMIEQNPGMSWEEAGVEASKRWRGAKKSEATAGGKLTRAERKAFRAEEKAAKKRENQKRVEERKLKKLGETKMSDVENDIYDMMRAEDISEQDAIARVAELKGIEPKKLKAMMKGKDFDSMARRGGETAVKEKSREQMHIDAMQTLVNFEQALPQIYQATTEKQKQALEVGDYEKFMKSVVKEYGWFSKERKQAKSDLKKLQKMIREENSIRPEGFDYDGAMAEMLPDVGSAPDTEVPMSVSEAVGEPEQFAKWEAGLKNKSEEQLAEMIEKEFGIDIYVAGEEDPEIQALRSKSKAFVALEDAFDASLEEADVEDDRENKEQAA</sequence>
<organism evidence="3 4">
    <name type="scientific">Candidatus Falkowbacteria bacterium CG10_big_fil_rev_8_21_14_0_10_39_11</name>
    <dbReference type="NCBI Taxonomy" id="1974565"/>
    <lineage>
        <taxon>Bacteria</taxon>
        <taxon>Candidatus Falkowiibacteriota</taxon>
    </lineage>
</organism>
<name>A0A2H0V3X7_9BACT</name>